<feature type="transmembrane region" description="Helical" evidence="2">
    <location>
        <begin position="133"/>
        <end position="152"/>
    </location>
</feature>
<keyword evidence="4" id="KW-1185">Reference proteome</keyword>
<accession>A0A2S9J963</accession>
<evidence type="ECO:0000256" key="1">
    <source>
        <dbReference type="SAM" id="Coils"/>
    </source>
</evidence>
<comment type="caution">
    <text evidence="3">The sequence shown here is derived from an EMBL/GenBank/DDBJ whole genome shotgun (WGS) entry which is preliminary data.</text>
</comment>
<evidence type="ECO:0008006" key="5">
    <source>
        <dbReference type="Google" id="ProtNLM"/>
    </source>
</evidence>
<sequence>MFMLKKLMFFAFIVLSTTLFGQQKRMLPYAIQEGTLNEQFTNLSTMSRSQAGDFKLIRRTNLEIVQKNVLDSIARYQKEITTLKANTSSSTGTINALRDSVTTLDAELQAERHKTDSISFLGIDFAKGSYHTMVWSIIIVFLLAFLITLASFRKAKVDTNEHQKTAAELQEELQNLRKKSLEKEQLLKRQLLDEQMKRNS</sequence>
<keyword evidence="2" id="KW-1133">Transmembrane helix</keyword>
<evidence type="ECO:0000256" key="2">
    <source>
        <dbReference type="SAM" id="Phobius"/>
    </source>
</evidence>
<feature type="coiled-coil region" evidence="1">
    <location>
        <begin position="152"/>
        <end position="189"/>
    </location>
</feature>
<dbReference type="EMBL" id="PVBQ01000001">
    <property type="protein sequence ID" value="PRD49311.1"/>
    <property type="molecule type" value="Genomic_DNA"/>
</dbReference>
<keyword evidence="2" id="KW-0472">Membrane</keyword>
<reference evidence="3 4" key="1">
    <citation type="submission" date="2018-02" db="EMBL/GenBank/DDBJ databases">
        <title>The draft genome of Sphingobacterium sp. 5JN-11.</title>
        <authorList>
            <person name="Liu L."/>
            <person name="Li L."/>
            <person name="Liang L."/>
            <person name="Zhang X."/>
            <person name="Wang T."/>
        </authorList>
    </citation>
    <scope>NUCLEOTIDE SEQUENCE [LARGE SCALE GENOMIC DNA]</scope>
    <source>
        <strain evidence="3 4">5JN-11</strain>
    </source>
</reference>
<protein>
    <recommendedName>
        <fullName evidence="5">tRNA (Guanine-N1)-methyltransferase</fullName>
    </recommendedName>
</protein>
<dbReference type="Proteomes" id="UP000239711">
    <property type="component" value="Unassembled WGS sequence"/>
</dbReference>
<proteinExistence type="predicted"/>
<gene>
    <name evidence="3" type="ORF">C5745_01425</name>
</gene>
<name>A0A2S9J963_9SPHI</name>
<evidence type="ECO:0000313" key="3">
    <source>
        <dbReference type="EMBL" id="PRD49311.1"/>
    </source>
</evidence>
<keyword evidence="1" id="KW-0175">Coiled coil</keyword>
<organism evidence="3 4">
    <name type="scientific">Sphingobacterium haloxyli</name>
    <dbReference type="NCBI Taxonomy" id="2100533"/>
    <lineage>
        <taxon>Bacteria</taxon>
        <taxon>Pseudomonadati</taxon>
        <taxon>Bacteroidota</taxon>
        <taxon>Sphingobacteriia</taxon>
        <taxon>Sphingobacteriales</taxon>
        <taxon>Sphingobacteriaceae</taxon>
        <taxon>Sphingobacterium</taxon>
    </lineage>
</organism>
<keyword evidence="2" id="KW-0812">Transmembrane</keyword>
<dbReference type="AlphaFoldDB" id="A0A2S9J963"/>
<evidence type="ECO:0000313" key="4">
    <source>
        <dbReference type="Proteomes" id="UP000239711"/>
    </source>
</evidence>